<dbReference type="EMBL" id="JACXWD010000077">
    <property type="protein sequence ID" value="MBD3869341.1"/>
    <property type="molecule type" value="Genomic_DNA"/>
</dbReference>
<dbReference type="InterPro" id="IPR014942">
    <property type="entry name" value="AbiEii"/>
</dbReference>
<gene>
    <name evidence="1" type="ORF">IFK94_14565</name>
</gene>
<dbReference type="GO" id="GO:0016740">
    <property type="term" value="F:transferase activity"/>
    <property type="evidence" value="ECO:0007669"/>
    <property type="project" value="UniProtKB-KW"/>
</dbReference>
<accession>A0A8J6YA19</accession>
<protein>
    <submittedName>
        <fullName evidence="1">Nucleotidyl transferase AbiEii/AbiGii toxin family protein</fullName>
    </submittedName>
</protein>
<proteinExistence type="predicted"/>
<dbReference type="AlphaFoldDB" id="A0A8J6YA19"/>
<name>A0A8J6YA19_9BACT</name>
<comment type="caution">
    <text evidence="1">The sequence shown here is derived from an EMBL/GenBank/DDBJ whole genome shotgun (WGS) entry which is preliminary data.</text>
</comment>
<evidence type="ECO:0000313" key="1">
    <source>
        <dbReference type="EMBL" id="MBD3869341.1"/>
    </source>
</evidence>
<keyword evidence="1" id="KW-0808">Transferase</keyword>
<sequence length="205" mass="23511">MHPKVLSKNAWDLVRRLAKSGILEGWMLAGGTGLALQFGHRYSEDLDLFRPESFDTEKMLHELSGIGKVEVQQRASGTLHTVLQGVRLSFLEAQADFLFPGSRYRGLTVADPLDIAVMKLIAVGGRGSRKDFVDLYFLFRQGVSLESMFKKLRRRFQGIDYNEYDLMKSLVYFEDAESEPMPDMIRDVSWEEVRDSIVREVRRLS</sequence>
<dbReference type="Pfam" id="PF08843">
    <property type="entry name" value="AbiEii"/>
    <property type="match status" value="2"/>
</dbReference>
<dbReference type="Proteomes" id="UP000648239">
    <property type="component" value="Unassembled WGS sequence"/>
</dbReference>
<organism evidence="1 2">
    <name type="scientific">Candidatus Polarisedimenticola svalbardensis</name>
    <dbReference type="NCBI Taxonomy" id="2886004"/>
    <lineage>
        <taxon>Bacteria</taxon>
        <taxon>Pseudomonadati</taxon>
        <taxon>Acidobacteriota</taxon>
        <taxon>Candidatus Polarisedimenticolia</taxon>
        <taxon>Candidatus Polarisedimenticolales</taxon>
        <taxon>Candidatus Polarisedimenticolaceae</taxon>
        <taxon>Candidatus Polarisedimenticola</taxon>
    </lineage>
</organism>
<reference evidence="1 2" key="1">
    <citation type="submission" date="2020-08" db="EMBL/GenBank/DDBJ databases">
        <title>Acidobacteriota in marine sediments use diverse sulfur dissimilation pathways.</title>
        <authorList>
            <person name="Wasmund K."/>
        </authorList>
    </citation>
    <scope>NUCLEOTIDE SEQUENCE [LARGE SCALE GENOMIC DNA]</scope>
    <source>
        <strain evidence="1">MAG AM4</strain>
    </source>
</reference>
<evidence type="ECO:0000313" key="2">
    <source>
        <dbReference type="Proteomes" id="UP000648239"/>
    </source>
</evidence>